<reference evidence="1 2" key="1">
    <citation type="submission" date="2019-06" db="EMBL/GenBank/DDBJ databases">
        <title>A novel bacterium of genus Marinomonas, isolated from coastal sand.</title>
        <authorList>
            <person name="Huang H."/>
            <person name="Mo K."/>
            <person name="Hu Y."/>
        </authorList>
    </citation>
    <scope>NUCLEOTIDE SEQUENCE [LARGE SCALE GENOMIC DNA]</scope>
    <source>
        <strain evidence="1 2">HB171799</strain>
    </source>
</reference>
<dbReference type="Proteomes" id="UP000315901">
    <property type="component" value="Unassembled WGS sequence"/>
</dbReference>
<comment type="caution">
    <text evidence="1">The sequence shown here is derived from an EMBL/GenBank/DDBJ whole genome shotgun (WGS) entry which is preliminary data.</text>
</comment>
<gene>
    <name evidence="1" type="ORF">FJM67_01120</name>
</gene>
<organism evidence="1 2">
    <name type="scientific">Maribrevibacterium harenarium</name>
    <dbReference type="NCBI Taxonomy" id="2589817"/>
    <lineage>
        <taxon>Bacteria</taxon>
        <taxon>Pseudomonadati</taxon>
        <taxon>Pseudomonadota</taxon>
        <taxon>Gammaproteobacteria</taxon>
        <taxon>Oceanospirillales</taxon>
        <taxon>Oceanospirillaceae</taxon>
        <taxon>Maribrevibacterium</taxon>
    </lineage>
</organism>
<protein>
    <submittedName>
        <fullName evidence="1">Uncharacterized protein</fullName>
    </submittedName>
</protein>
<accession>A0A501X586</accession>
<dbReference type="RefSeq" id="WP_140586837.1">
    <property type="nucleotide sequence ID" value="NZ_VFRR01000001.1"/>
</dbReference>
<proteinExistence type="predicted"/>
<evidence type="ECO:0000313" key="2">
    <source>
        <dbReference type="Proteomes" id="UP000315901"/>
    </source>
</evidence>
<sequence length="124" mass="14462">MRARKHGIQVQLTQVTLPDKWDKVTTKQAACAYHLHRDKPLKDFTQINLYPFEVWKHELLVSGWYVSAPMAIEQELREALEQIPVPLFAIEIKAEGVSLYWKEQGSQETVDHLANVLRLLLAWR</sequence>
<keyword evidence="2" id="KW-1185">Reference proteome</keyword>
<evidence type="ECO:0000313" key="1">
    <source>
        <dbReference type="EMBL" id="TPE55682.1"/>
    </source>
</evidence>
<dbReference type="OrthoDB" id="5735634at2"/>
<dbReference type="AlphaFoldDB" id="A0A501X586"/>
<dbReference type="EMBL" id="VFRR01000001">
    <property type="protein sequence ID" value="TPE55682.1"/>
    <property type="molecule type" value="Genomic_DNA"/>
</dbReference>
<name>A0A501X586_9GAMM</name>